<evidence type="ECO:0000259" key="4">
    <source>
        <dbReference type="Pfam" id="PF12928"/>
    </source>
</evidence>
<evidence type="ECO:0000256" key="2">
    <source>
        <dbReference type="ARBA" id="ARBA00022694"/>
    </source>
</evidence>
<accession>A0ABP1BFM2</accession>
<protein>
    <recommendedName>
        <fullName evidence="4">tRNA-splicing endonuclease subunit Sen54 N-terminal domain-containing protein</fullName>
    </recommendedName>
</protein>
<dbReference type="Proteomes" id="UP001497522">
    <property type="component" value="Chromosome 4"/>
</dbReference>
<feature type="domain" description="tRNA-splicing endonuclease subunit Sen54 N-terminal" evidence="4">
    <location>
        <begin position="38"/>
        <end position="99"/>
    </location>
</feature>
<reference evidence="5" key="1">
    <citation type="submission" date="2024-03" db="EMBL/GenBank/DDBJ databases">
        <authorList>
            <consortium name="ELIXIR-Norway"/>
            <consortium name="Elixir Norway"/>
        </authorList>
    </citation>
    <scope>NUCLEOTIDE SEQUENCE</scope>
</reference>
<dbReference type="InterPro" id="IPR024336">
    <property type="entry name" value="tRNA_splic_suSen54_N"/>
</dbReference>
<evidence type="ECO:0000256" key="3">
    <source>
        <dbReference type="SAM" id="MobiDB-lite"/>
    </source>
</evidence>
<evidence type="ECO:0000313" key="6">
    <source>
        <dbReference type="Proteomes" id="UP001497522"/>
    </source>
</evidence>
<evidence type="ECO:0000313" key="5">
    <source>
        <dbReference type="EMBL" id="CAK9874208.1"/>
    </source>
</evidence>
<dbReference type="InterPro" id="IPR024337">
    <property type="entry name" value="tRNA_splic_suSen54"/>
</dbReference>
<feature type="region of interest" description="Disordered" evidence="3">
    <location>
        <begin position="1"/>
        <end position="46"/>
    </location>
</feature>
<name>A0ABP1BFM2_9BRYO</name>
<sequence>MESSAGIDPYSDDDDGAAVVASSSEDEDSFTFGGSPSSSRLPHRREMSEARWDAEMGIAEVMVRKGKAWHSTGFSRGGRLLAHVEEAVYMVEQGSLVLREGEKVMPLVDAYSLLASQAYGCSWDAFQTYSYLKNLGYIVGRYNVPWSFSTKKKQPPLPTTSASSDIEELQTQFAATDLANMDTTLKETSQNSSKSSDSVQEVMKQELSLMYDVHLPNSHFKKTAPGLPVFCLCITSDRPPKFAEVQALVQSCRGRPVKFAAVDCGHVSIFSFDTITPPMLPDWEASSC</sequence>
<dbReference type="PANTHER" id="PTHR21027">
    <property type="entry name" value="TRNA-SPLICING ENDONUCLEASE SUBUNIT SEN54"/>
    <property type="match status" value="1"/>
</dbReference>
<evidence type="ECO:0000256" key="1">
    <source>
        <dbReference type="ARBA" id="ARBA00005736"/>
    </source>
</evidence>
<dbReference type="Pfam" id="PF12928">
    <property type="entry name" value="tRNA_int_end_N2"/>
    <property type="match status" value="1"/>
</dbReference>
<organism evidence="5 6">
    <name type="scientific">Sphagnum jensenii</name>
    <dbReference type="NCBI Taxonomy" id="128206"/>
    <lineage>
        <taxon>Eukaryota</taxon>
        <taxon>Viridiplantae</taxon>
        <taxon>Streptophyta</taxon>
        <taxon>Embryophyta</taxon>
        <taxon>Bryophyta</taxon>
        <taxon>Sphagnophytina</taxon>
        <taxon>Sphagnopsida</taxon>
        <taxon>Sphagnales</taxon>
        <taxon>Sphagnaceae</taxon>
        <taxon>Sphagnum</taxon>
    </lineage>
</organism>
<comment type="similarity">
    <text evidence="1">Belongs to the SEN54 family.</text>
</comment>
<keyword evidence="6" id="KW-1185">Reference proteome</keyword>
<keyword evidence="2" id="KW-0819">tRNA processing</keyword>
<dbReference type="PANTHER" id="PTHR21027:SF1">
    <property type="entry name" value="TRNA-SPLICING ENDONUCLEASE SUBUNIT SEN54"/>
    <property type="match status" value="1"/>
</dbReference>
<gene>
    <name evidence="5" type="ORF">CSSPJE1EN2_LOCUS16649</name>
</gene>
<dbReference type="EMBL" id="OZ023705">
    <property type="protein sequence ID" value="CAK9874208.1"/>
    <property type="molecule type" value="Genomic_DNA"/>
</dbReference>
<proteinExistence type="inferred from homology"/>